<accession>A0A6N6NRH1</accession>
<proteinExistence type="predicted"/>
<feature type="transmembrane region" description="Helical" evidence="1">
    <location>
        <begin position="6"/>
        <end position="23"/>
    </location>
</feature>
<dbReference type="RefSeq" id="WP_158049786.1">
    <property type="nucleotide sequence ID" value="NZ_WAJR01000015.1"/>
</dbReference>
<reference evidence="2 3" key="1">
    <citation type="submission" date="2019-09" db="EMBL/GenBank/DDBJ databases">
        <title>Whole genome shotgun sequencing (WGS) of Ellagibacter isourolithinifaciens DSM 104140(T) and Adlercreutzia muris DSM 29508(T).</title>
        <authorList>
            <person name="Stoll D.A."/>
            <person name="Danylec N."/>
            <person name="Huch M."/>
        </authorList>
    </citation>
    <scope>NUCLEOTIDE SEQUENCE [LARGE SCALE GENOMIC DNA]</scope>
    <source>
        <strain evidence="2 3">DSM 104140</strain>
    </source>
</reference>
<keyword evidence="1" id="KW-0472">Membrane</keyword>
<evidence type="ECO:0000313" key="3">
    <source>
        <dbReference type="Proteomes" id="UP000468668"/>
    </source>
</evidence>
<feature type="transmembrane region" description="Helical" evidence="1">
    <location>
        <begin position="35"/>
        <end position="63"/>
    </location>
</feature>
<dbReference type="GeneID" id="98658129"/>
<gene>
    <name evidence="2" type="ORF">F8C90_06875</name>
</gene>
<keyword evidence="1" id="KW-1133">Transmembrane helix</keyword>
<name>A0A6N6NRH1_9ACTN</name>
<dbReference type="EMBL" id="WAJR01000015">
    <property type="protein sequence ID" value="KAB1640270.1"/>
    <property type="molecule type" value="Genomic_DNA"/>
</dbReference>
<keyword evidence="1" id="KW-0812">Transmembrane</keyword>
<sequence>MVVAIIVAVLVGLVSVIPFNVAIKKIRAVDPTKSLNLLGSFLLTIAASFVILVAGMVVCKLVAPDVALAYAVAELVAFVVGVIVFGVFLSKRR</sequence>
<keyword evidence="3" id="KW-1185">Reference proteome</keyword>
<protein>
    <submittedName>
        <fullName evidence="2">Uncharacterized protein</fullName>
    </submittedName>
</protein>
<comment type="caution">
    <text evidence="2">The sequence shown here is derived from an EMBL/GenBank/DDBJ whole genome shotgun (WGS) entry which is preliminary data.</text>
</comment>
<evidence type="ECO:0000313" key="2">
    <source>
        <dbReference type="EMBL" id="KAB1640270.1"/>
    </source>
</evidence>
<dbReference type="Proteomes" id="UP000468668">
    <property type="component" value="Unassembled WGS sequence"/>
</dbReference>
<dbReference type="AlphaFoldDB" id="A0A6N6NRH1"/>
<organism evidence="2 3">
    <name type="scientific">Ellagibacter isourolithinifaciens</name>
    <dbReference type="NCBI Taxonomy" id="2137581"/>
    <lineage>
        <taxon>Bacteria</taxon>
        <taxon>Bacillati</taxon>
        <taxon>Actinomycetota</taxon>
        <taxon>Coriobacteriia</taxon>
        <taxon>Eggerthellales</taxon>
        <taxon>Eggerthellaceae</taxon>
        <taxon>Ellagibacter</taxon>
    </lineage>
</organism>
<evidence type="ECO:0000256" key="1">
    <source>
        <dbReference type="SAM" id="Phobius"/>
    </source>
</evidence>
<feature type="transmembrane region" description="Helical" evidence="1">
    <location>
        <begin position="69"/>
        <end position="89"/>
    </location>
</feature>